<dbReference type="GO" id="GO:0019825">
    <property type="term" value="F:oxygen binding"/>
    <property type="evidence" value="ECO:0007669"/>
    <property type="project" value="InterPro"/>
</dbReference>
<dbReference type="GO" id="GO:0020037">
    <property type="term" value="F:heme binding"/>
    <property type="evidence" value="ECO:0007669"/>
    <property type="project" value="InterPro"/>
</dbReference>
<keyword evidence="2" id="KW-1185">Reference proteome</keyword>
<evidence type="ECO:0000313" key="1">
    <source>
        <dbReference type="EMBL" id="KHJ87161.1"/>
    </source>
</evidence>
<dbReference type="Proteomes" id="UP000053660">
    <property type="component" value="Unassembled WGS sequence"/>
</dbReference>
<evidence type="ECO:0000313" key="2">
    <source>
        <dbReference type="Proteomes" id="UP000053660"/>
    </source>
</evidence>
<dbReference type="EMBL" id="KN558372">
    <property type="protein sequence ID" value="KHJ87161.1"/>
    <property type="molecule type" value="Genomic_DNA"/>
</dbReference>
<name>A0A0B1STH9_OESDE</name>
<dbReference type="Gene3D" id="1.10.490.10">
    <property type="entry name" value="Globins"/>
    <property type="match status" value="1"/>
</dbReference>
<dbReference type="CDD" id="cd01040">
    <property type="entry name" value="Mb-like"/>
    <property type="match status" value="1"/>
</dbReference>
<sequence length="164" mass="18688">MSFRARNSDVGVKILAALIDKKPSFAVYYGFETTLSNEDLRKSESFLLQARRIQNFLDTIVTTLGVCPDTKIHDMSYRIGQIHYYKGVNFGADNWLVFKKVTVEQVISLQKKPSMFSLSPAKDYSLAEITIESSRAMNQRGCIATIGWNKLMAIVIREMKRGMY</sequence>
<protein>
    <submittedName>
        <fullName evidence="1">Uncharacterized protein</fullName>
    </submittedName>
</protein>
<dbReference type="SUPFAM" id="SSF46458">
    <property type="entry name" value="Globin-like"/>
    <property type="match status" value="1"/>
</dbReference>
<gene>
    <name evidence="1" type="ORF">OESDEN_13069</name>
</gene>
<proteinExistence type="predicted"/>
<dbReference type="AlphaFoldDB" id="A0A0B1STH9"/>
<dbReference type="InterPro" id="IPR009050">
    <property type="entry name" value="Globin-like_sf"/>
</dbReference>
<dbReference type="OrthoDB" id="5781000at2759"/>
<dbReference type="InterPro" id="IPR012292">
    <property type="entry name" value="Globin/Proto"/>
</dbReference>
<accession>A0A0B1STH9</accession>
<organism evidence="1 2">
    <name type="scientific">Oesophagostomum dentatum</name>
    <name type="common">Nodular worm</name>
    <dbReference type="NCBI Taxonomy" id="61180"/>
    <lineage>
        <taxon>Eukaryota</taxon>
        <taxon>Metazoa</taxon>
        <taxon>Ecdysozoa</taxon>
        <taxon>Nematoda</taxon>
        <taxon>Chromadorea</taxon>
        <taxon>Rhabditida</taxon>
        <taxon>Rhabditina</taxon>
        <taxon>Rhabditomorpha</taxon>
        <taxon>Strongyloidea</taxon>
        <taxon>Strongylidae</taxon>
        <taxon>Oesophagostomum</taxon>
    </lineage>
</organism>
<reference evidence="1 2" key="1">
    <citation type="submission" date="2014-03" db="EMBL/GenBank/DDBJ databases">
        <title>Draft genome of the hookworm Oesophagostomum dentatum.</title>
        <authorList>
            <person name="Mitreva M."/>
        </authorList>
    </citation>
    <scope>NUCLEOTIDE SEQUENCE [LARGE SCALE GENOMIC DNA]</scope>
    <source>
        <strain evidence="1 2">OD-Hann</strain>
    </source>
</reference>
<dbReference type="InterPro" id="IPR044399">
    <property type="entry name" value="Mb-like_M"/>
</dbReference>